<gene>
    <name evidence="5" type="ordered locus">Halru_2813</name>
</gene>
<dbReference type="InterPro" id="IPR058499">
    <property type="entry name" value="DUF8186"/>
</dbReference>
<dbReference type="InterPro" id="IPR058911">
    <property type="entry name" value="DUF8186_C"/>
</dbReference>
<evidence type="ECO:0000313" key="5">
    <source>
        <dbReference type="EMBL" id="AGB17384.1"/>
    </source>
</evidence>
<sequence length="587" mass="62839">MSLHRTAVVLIGALLVCSSVSLAIGGTPVAAPNENVSETTLPEDGPAYGVNSSDFYKLWSDDVDDAEIPEDALEDRENVSQEEFERALAESTDIPFEQPPAAPEIWNRGDLSDYNPGGSGASVAPSNAQLTDGAYIKDAFVSIGAIQSSTILHDTNETDPTQYIAPDGEVLAVTDYRVAIPDDREDEKREEEWSLVDTSLESVTLKANGETLSEADAHRSVLEYSDLSGSVNLSVETTISASLNVDKEICTDWNVTGGTCDEWSSIDDEIAVEQTVSDSRSVVVNELSNLSGNRVEFEAVPGQVGAVVNPDTEWSTITVDEDAQTRSNWWFYTAGTPGWNELVTHEADGSTTSPSSVRPVEVHAFPSEVAPYVSGTTADGSASMQIEEVWGEERTGPTLPSNIDLEPASPYSNADSVAFSSETIDAAALDEVTVDGIVRGQSETISLGRSQTVREATLSLTVQESNSSSATVQATVVDASTDEPVTAGQVKIGNQSVPLDASGEATITVSNPEHIVRGEYVPGKWWQTDHAYSSAEDTTIVRGDTFDFKAFVDLVVVTLLWFLPLSLLVFGLDYVTDGELVGLERNS</sequence>
<dbReference type="Pfam" id="PF26590">
    <property type="entry name" value="DUF8186_M"/>
    <property type="match status" value="1"/>
</dbReference>
<feature type="domain" description="DUF8186" evidence="2">
    <location>
        <begin position="113"/>
        <end position="285"/>
    </location>
</feature>
<evidence type="ECO:0000313" key="6">
    <source>
        <dbReference type="Proteomes" id="UP000010846"/>
    </source>
</evidence>
<dbReference type="Pfam" id="PF26591">
    <property type="entry name" value="DUF8186_C"/>
    <property type="match status" value="1"/>
</dbReference>
<feature type="transmembrane region" description="Helical" evidence="1">
    <location>
        <begin position="554"/>
        <end position="575"/>
    </location>
</feature>
<evidence type="ECO:0000259" key="3">
    <source>
        <dbReference type="Pfam" id="PF26590"/>
    </source>
</evidence>
<dbReference type="EMBL" id="CP003050">
    <property type="protein sequence ID" value="AGB17384.1"/>
    <property type="molecule type" value="Genomic_DNA"/>
</dbReference>
<feature type="domain" description="DUF8186" evidence="4">
    <location>
        <begin position="453"/>
        <end position="538"/>
    </location>
</feature>
<keyword evidence="1" id="KW-0812">Transmembrane</keyword>
<dbReference type="eggNOG" id="arCOG06162">
    <property type="taxonomic scope" value="Archaea"/>
</dbReference>
<dbReference type="AlphaFoldDB" id="L0IF52"/>
<name>L0IF52_HALRX</name>
<evidence type="ECO:0000256" key="1">
    <source>
        <dbReference type="SAM" id="Phobius"/>
    </source>
</evidence>
<dbReference type="Proteomes" id="UP000010846">
    <property type="component" value="Chromosome"/>
</dbReference>
<keyword evidence="1" id="KW-1133">Transmembrane helix</keyword>
<dbReference type="InterPro" id="IPR058910">
    <property type="entry name" value="DUF8186_M"/>
</dbReference>
<organism evidence="5 6">
    <name type="scientific">Halovivax ruber (strain DSM 18193 / JCM 13892 / XH-70)</name>
    <dbReference type="NCBI Taxonomy" id="797302"/>
    <lineage>
        <taxon>Archaea</taxon>
        <taxon>Methanobacteriati</taxon>
        <taxon>Methanobacteriota</taxon>
        <taxon>Stenosarchaea group</taxon>
        <taxon>Halobacteria</taxon>
        <taxon>Halobacteriales</taxon>
        <taxon>Natrialbaceae</taxon>
        <taxon>Halovivax</taxon>
    </lineage>
</organism>
<feature type="domain" description="DUF8186" evidence="3">
    <location>
        <begin position="291"/>
        <end position="445"/>
    </location>
</feature>
<dbReference type="Pfam" id="PF26589">
    <property type="entry name" value="DUF8186"/>
    <property type="match status" value="1"/>
</dbReference>
<keyword evidence="6" id="KW-1185">Reference proteome</keyword>
<evidence type="ECO:0000259" key="2">
    <source>
        <dbReference type="Pfam" id="PF26589"/>
    </source>
</evidence>
<dbReference type="STRING" id="797302.Halru_2813"/>
<dbReference type="GeneID" id="14377629"/>
<proteinExistence type="predicted"/>
<protein>
    <submittedName>
        <fullName evidence="5">Uncharacterized protein</fullName>
    </submittedName>
</protein>
<dbReference type="KEGG" id="hru:Halru_2813"/>
<evidence type="ECO:0000259" key="4">
    <source>
        <dbReference type="Pfam" id="PF26591"/>
    </source>
</evidence>
<keyword evidence="1" id="KW-0472">Membrane</keyword>
<dbReference type="HOGENOM" id="CLU_465130_0_0_2"/>
<reference evidence="5" key="1">
    <citation type="submission" date="2011-09" db="EMBL/GenBank/DDBJ databases">
        <title>Complete sequence of Halovivax ruber XH-70.</title>
        <authorList>
            <consortium name="US DOE Joint Genome Institute"/>
            <person name="Lucas S."/>
            <person name="Han J."/>
            <person name="Lapidus A."/>
            <person name="Cheng J.-F."/>
            <person name="Goodwin L."/>
            <person name="Pitluck S."/>
            <person name="Peters L."/>
            <person name="Mikhailova N."/>
            <person name="Davenport K."/>
            <person name="Detter J.C."/>
            <person name="Han C."/>
            <person name="Tapia R."/>
            <person name="Land M."/>
            <person name="Hauser L."/>
            <person name="Kyrpides N."/>
            <person name="Ivanova N."/>
            <person name="Pagani I."/>
            <person name="Sproer C."/>
            <person name="Anderson I."/>
            <person name="Woyke T."/>
        </authorList>
    </citation>
    <scope>NUCLEOTIDE SEQUENCE</scope>
    <source>
        <strain evidence="5">XH-70</strain>
    </source>
</reference>
<dbReference type="RefSeq" id="WP_015301976.1">
    <property type="nucleotide sequence ID" value="NC_019964.1"/>
</dbReference>
<accession>L0IF52</accession>